<organism evidence="2 3">
    <name type="scientific">Acanthopleuribacter pedis</name>
    <dbReference type="NCBI Taxonomy" id="442870"/>
    <lineage>
        <taxon>Bacteria</taxon>
        <taxon>Pseudomonadati</taxon>
        <taxon>Acidobacteriota</taxon>
        <taxon>Holophagae</taxon>
        <taxon>Acanthopleuribacterales</taxon>
        <taxon>Acanthopleuribacteraceae</taxon>
        <taxon>Acanthopleuribacter</taxon>
    </lineage>
</organism>
<evidence type="ECO:0000313" key="3">
    <source>
        <dbReference type="Proteomes" id="UP000664417"/>
    </source>
</evidence>
<dbReference type="GO" id="GO:0031419">
    <property type="term" value="F:cobalamin binding"/>
    <property type="evidence" value="ECO:0007669"/>
    <property type="project" value="InterPro"/>
</dbReference>
<dbReference type="Pfam" id="PF12728">
    <property type="entry name" value="HTH_17"/>
    <property type="match status" value="1"/>
</dbReference>
<dbReference type="AlphaFoldDB" id="A0A8J7QIX7"/>
<dbReference type="Gene3D" id="1.10.1660.10">
    <property type="match status" value="1"/>
</dbReference>
<feature type="domain" description="HTH merR-type" evidence="1">
    <location>
        <begin position="1"/>
        <end position="44"/>
    </location>
</feature>
<accession>A0A8J7QIX7</accession>
<dbReference type="Pfam" id="PF02607">
    <property type="entry name" value="B12-binding_2"/>
    <property type="match status" value="1"/>
</dbReference>
<dbReference type="EMBL" id="JAFREP010000022">
    <property type="protein sequence ID" value="MBO1321125.1"/>
    <property type="molecule type" value="Genomic_DNA"/>
</dbReference>
<dbReference type="PROSITE" id="PS50937">
    <property type="entry name" value="HTH_MERR_2"/>
    <property type="match status" value="1"/>
</dbReference>
<protein>
    <submittedName>
        <fullName evidence="2">Helix-turn-helix domain-containing protein</fullName>
    </submittedName>
</protein>
<evidence type="ECO:0000259" key="1">
    <source>
        <dbReference type="PROSITE" id="PS50937"/>
    </source>
</evidence>
<dbReference type="InterPro" id="IPR041657">
    <property type="entry name" value="HTH_17"/>
</dbReference>
<dbReference type="GO" id="GO:0046872">
    <property type="term" value="F:metal ion binding"/>
    <property type="evidence" value="ECO:0007669"/>
    <property type="project" value="InterPro"/>
</dbReference>
<dbReference type="InterPro" id="IPR009061">
    <property type="entry name" value="DNA-bd_dom_put_sf"/>
</dbReference>
<dbReference type="Proteomes" id="UP000664417">
    <property type="component" value="Unassembled WGS sequence"/>
</dbReference>
<keyword evidence="3" id="KW-1185">Reference proteome</keyword>
<dbReference type="Gene3D" id="1.10.1240.10">
    <property type="entry name" value="Methionine synthase domain"/>
    <property type="match status" value="1"/>
</dbReference>
<dbReference type="InterPro" id="IPR000551">
    <property type="entry name" value="MerR-type_HTH_dom"/>
</dbReference>
<dbReference type="InterPro" id="IPR003759">
    <property type="entry name" value="Cbl-bd_cap"/>
</dbReference>
<sequence length="280" mass="30997">MYSPRQVAKAIGVSEASLKRWCDRGLLAVQKTAGGHRRISRRDLLSFLRGRDHDLVDPAMIGLPAESGKKEATLSQETLLAALLSADEQRLRGIFTSWYLSSKPLTRFFDEGLGPAFQRIGEMWQSGEIEVYQERQSAELCRRALYELISLIPDASDKKTLALGAGLRHDPYELANLMVEAALREVGRRSETLGVNLPGDTIAKAVATRKPQLLWLSVSSVAMESNFVTDCEIIWQACLAHQTKLAVGGRGLTNARRAKISYTVHCDRIGDLIDFLKSNG</sequence>
<dbReference type="GO" id="GO:0006355">
    <property type="term" value="P:regulation of DNA-templated transcription"/>
    <property type="evidence" value="ECO:0007669"/>
    <property type="project" value="InterPro"/>
</dbReference>
<proteinExistence type="predicted"/>
<name>A0A8J7QIX7_9BACT</name>
<dbReference type="InterPro" id="IPR036594">
    <property type="entry name" value="Meth_synthase_dom"/>
</dbReference>
<gene>
    <name evidence="2" type="ORF">J3U88_21780</name>
</gene>
<dbReference type="RefSeq" id="WP_207861100.1">
    <property type="nucleotide sequence ID" value="NZ_JAFREP010000022.1"/>
</dbReference>
<dbReference type="Gene3D" id="3.40.50.280">
    <property type="entry name" value="Cobalamin-binding domain"/>
    <property type="match status" value="1"/>
</dbReference>
<dbReference type="SUPFAM" id="SSF46955">
    <property type="entry name" value="Putative DNA-binding domain"/>
    <property type="match status" value="1"/>
</dbReference>
<dbReference type="InterPro" id="IPR036724">
    <property type="entry name" value="Cobalamin-bd_sf"/>
</dbReference>
<evidence type="ECO:0000313" key="2">
    <source>
        <dbReference type="EMBL" id="MBO1321125.1"/>
    </source>
</evidence>
<dbReference type="CDD" id="cd04762">
    <property type="entry name" value="HTH_MerR-trunc"/>
    <property type="match status" value="1"/>
</dbReference>
<reference evidence="2" key="1">
    <citation type="submission" date="2021-03" db="EMBL/GenBank/DDBJ databases">
        <authorList>
            <person name="Wang G."/>
        </authorList>
    </citation>
    <scope>NUCLEOTIDE SEQUENCE</scope>
    <source>
        <strain evidence="2">KCTC 12899</strain>
    </source>
</reference>
<comment type="caution">
    <text evidence="2">The sequence shown here is derived from an EMBL/GenBank/DDBJ whole genome shotgun (WGS) entry which is preliminary data.</text>
</comment>
<dbReference type="GO" id="GO:0003677">
    <property type="term" value="F:DNA binding"/>
    <property type="evidence" value="ECO:0007669"/>
    <property type="project" value="InterPro"/>
</dbReference>
<dbReference type="SUPFAM" id="SSF52242">
    <property type="entry name" value="Cobalamin (vitamin B12)-binding domain"/>
    <property type="match status" value="1"/>
</dbReference>